<dbReference type="InterPro" id="IPR000253">
    <property type="entry name" value="FHA_dom"/>
</dbReference>
<dbReference type="Pfam" id="PF00498">
    <property type="entry name" value="FHA"/>
    <property type="match status" value="1"/>
</dbReference>
<proteinExistence type="predicted"/>
<keyword evidence="3" id="KW-1185">Reference proteome</keyword>
<evidence type="ECO:0000313" key="2">
    <source>
        <dbReference type="EMBL" id="AUH64915.1"/>
    </source>
</evidence>
<protein>
    <submittedName>
        <fullName evidence="2">Type VI secretion system-associated FHA domain protein TagH</fullName>
    </submittedName>
</protein>
<dbReference type="EMBL" id="CP025430">
    <property type="protein sequence ID" value="AUH64915.1"/>
    <property type="molecule type" value="Genomic_DNA"/>
</dbReference>
<accession>A0A2H5F032</accession>
<dbReference type="RefSeq" id="WP_101752944.1">
    <property type="nucleotide sequence ID" value="NZ_CP025430.1"/>
</dbReference>
<gene>
    <name evidence="2" type="ORF">CX676_12640</name>
</gene>
<dbReference type="Gene3D" id="2.60.200.20">
    <property type="match status" value="1"/>
</dbReference>
<dbReference type="InterPro" id="IPR017735">
    <property type="entry name" value="T6SS_FHA"/>
</dbReference>
<dbReference type="PROSITE" id="PS50006">
    <property type="entry name" value="FHA_DOMAIN"/>
    <property type="match status" value="1"/>
</dbReference>
<dbReference type="SUPFAM" id="SSF49879">
    <property type="entry name" value="SMAD/FHA domain"/>
    <property type="match status" value="1"/>
</dbReference>
<reference evidence="2 3" key="1">
    <citation type="journal article" date="2013" name="Antonie Van Leeuwenhoek">
        <title>Paracoccus zhejiangensis sp. nov., isolated from activated sludge in wastewater-treatment system.</title>
        <authorList>
            <person name="Wu Z.G."/>
            <person name="Zhang D.F."/>
            <person name="Liu Y.L."/>
            <person name="Wang F."/>
            <person name="Jiang X."/>
            <person name="Li C."/>
            <person name="Li S.P."/>
            <person name="Hong Q."/>
            <person name="Li W.J."/>
        </authorList>
    </citation>
    <scope>NUCLEOTIDE SEQUENCE [LARGE SCALE GENOMIC DNA]</scope>
    <source>
        <strain evidence="2 3">J6</strain>
    </source>
</reference>
<dbReference type="KEGG" id="pzh:CX676_12640"/>
<dbReference type="Pfam" id="PF20232">
    <property type="entry name" value="T6SS_FHA_C"/>
    <property type="match status" value="1"/>
</dbReference>
<dbReference type="NCBIfam" id="TIGR03354">
    <property type="entry name" value="VI_FHA"/>
    <property type="match status" value="1"/>
</dbReference>
<organism evidence="2 3">
    <name type="scientific">Paracoccus zhejiangensis</name>
    <dbReference type="NCBI Taxonomy" id="1077935"/>
    <lineage>
        <taxon>Bacteria</taxon>
        <taxon>Pseudomonadati</taxon>
        <taxon>Pseudomonadota</taxon>
        <taxon>Alphaproteobacteria</taxon>
        <taxon>Rhodobacterales</taxon>
        <taxon>Paracoccaceae</taxon>
        <taxon>Paracoccus</taxon>
    </lineage>
</organism>
<dbReference type="InterPro" id="IPR046883">
    <property type="entry name" value="T6SS_FHA_C"/>
</dbReference>
<sequence length="407" mass="44267">MTLTLQIENYQVLDDGGPASVQVPDGGLSAGRSGGMGWVLPDASRHISGHHFDVYLDERGWWLRDVSTNGTFLQGQRYRLDGPHPLQDGDRFQVGQYIIVVLLDQPGQGSALTPVSLPDRSQAPGFAEDPWALEGGPSAPIDPLPARHLGQRHDFADDFIPTGPSRQPARRYAPPVVPPLDDPSTFAAPPSAPREITGFQPPAAPAPEHDFVRAFCKGAGLPPDLYADVAPDQLAQVLGQTVRRVAQQVMMALQDRAAAKQFARTGERTMRGAADNNPLKFLPDVDQALETMFLKPRAGFQDGVSGFDDALNDLRLHQAALFAALQPALAKLMTDLAPETIEPEAETGRLGGNKRAKAWEIFVERWDKKTAPHENGMLDEFLIHFSAAYRDMVERQGGVAGKEPKDG</sequence>
<evidence type="ECO:0000313" key="3">
    <source>
        <dbReference type="Proteomes" id="UP000234530"/>
    </source>
</evidence>
<dbReference type="OrthoDB" id="273564at2"/>
<feature type="domain" description="FHA" evidence="1">
    <location>
        <begin position="28"/>
        <end position="78"/>
    </location>
</feature>
<evidence type="ECO:0000259" key="1">
    <source>
        <dbReference type="PROSITE" id="PS50006"/>
    </source>
</evidence>
<dbReference type="InterPro" id="IPR008984">
    <property type="entry name" value="SMAD_FHA_dom_sf"/>
</dbReference>
<name>A0A2H5F032_9RHOB</name>
<dbReference type="Proteomes" id="UP000234530">
    <property type="component" value="Chromosome"/>
</dbReference>
<dbReference type="AlphaFoldDB" id="A0A2H5F032"/>
<dbReference type="CDD" id="cd00060">
    <property type="entry name" value="FHA"/>
    <property type="match status" value="1"/>
</dbReference>